<proteinExistence type="predicted"/>
<gene>
    <name evidence="2" type="ORF">SDRG_09174</name>
</gene>
<evidence type="ECO:0000313" key="3">
    <source>
        <dbReference type="Proteomes" id="UP000030762"/>
    </source>
</evidence>
<organism evidence="2 3">
    <name type="scientific">Saprolegnia diclina (strain VS20)</name>
    <dbReference type="NCBI Taxonomy" id="1156394"/>
    <lineage>
        <taxon>Eukaryota</taxon>
        <taxon>Sar</taxon>
        <taxon>Stramenopiles</taxon>
        <taxon>Oomycota</taxon>
        <taxon>Saprolegniomycetes</taxon>
        <taxon>Saprolegniales</taxon>
        <taxon>Saprolegniaceae</taxon>
        <taxon>Saprolegnia</taxon>
    </lineage>
</organism>
<dbReference type="Proteomes" id="UP000030762">
    <property type="component" value="Unassembled WGS sequence"/>
</dbReference>
<sequence length="154" mass="17011">MGAHHHTAQLGPAYRSNSAGDGPEKTRDRKHWFPRFKSTLAGSFRATRMFACCECAFGSSDGPHRYKASDGTHCLCGKDEWPLAKAVEVHEYNRRLALCAAHDGKRYEDIVAAGDDGALSPLPFYESSILIPDDALSDYLSEFLDDASSMDEHE</sequence>
<keyword evidence="3" id="KW-1185">Reference proteome</keyword>
<dbReference type="OrthoDB" id="57996at2759"/>
<evidence type="ECO:0000256" key="1">
    <source>
        <dbReference type="SAM" id="MobiDB-lite"/>
    </source>
</evidence>
<name>T0QHM3_SAPDV</name>
<dbReference type="InParanoid" id="T0QHM3"/>
<reference evidence="2 3" key="1">
    <citation type="submission" date="2012-04" db="EMBL/GenBank/DDBJ databases">
        <title>The Genome Sequence of Saprolegnia declina VS20.</title>
        <authorList>
            <consortium name="The Broad Institute Genome Sequencing Platform"/>
            <person name="Russ C."/>
            <person name="Nusbaum C."/>
            <person name="Tyler B."/>
            <person name="van West P."/>
            <person name="Dieguez-Uribeondo J."/>
            <person name="de Bruijn I."/>
            <person name="Tripathy S."/>
            <person name="Jiang R."/>
            <person name="Young S.K."/>
            <person name="Zeng Q."/>
            <person name="Gargeya S."/>
            <person name="Fitzgerald M."/>
            <person name="Haas B."/>
            <person name="Abouelleil A."/>
            <person name="Alvarado L."/>
            <person name="Arachchi H.M."/>
            <person name="Berlin A."/>
            <person name="Chapman S.B."/>
            <person name="Goldberg J."/>
            <person name="Griggs A."/>
            <person name="Gujja S."/>
            <person name="Hansen M."/>
            <person name="Howarth C."/>
            <person name="Imamovic A."/>
            <person name="Larimer J."/>
            <person name="McCowen C."/>
            <person name="Montmayeur A."/>
            <person name="Murphy C."/>
            <person name="Neiman D."/>
            <person name="Pearson M."/>
            <person name="Priest M."/>
            <person name="Roberts A."/>
            <person name="Saif S."/>
            <person name="Shea T."/>
            <person name="Sisk P."/>
            <person name="Sykes S."/>
            <person name="Wortman J."/>
            <person name="Nusbaum C."/>
            <person name="Birren B."/>
        </authorList>
    </citation>
    <scope>NUCLEOTIDE SEQUENCE [LARGE SCALE GENOMIC DNA]</scope>
    <source>
        <strain evidence="2 3">VS20</strain>
    </source>
</reference>
<feature type="region of interest" description="Disordered" evidence="1">
    <location>
        <begin position="1"/>
        <end position="29"/>
    </location>
</feature>
<dbReference type="AlphaFoldDB" id="T0QHM3"/>
<dbReference type="EMBL" id="JH767160">
    <property type="protein sequence ID" value="EQC33190.1"/>
    <property type="molecule type" value="Genomic_DNA"/>
</dbReference>
<accession>T0QHM3</accession>
<dbReference type="VEuPathDB" id="FungiDB:SDRG_09174"/>
<dbReference type="RefSeq" id="XP_008613313.1">
    <property type="nucleotide sequence ID" value="XM_008615091.1"/>
</dbReference>
<dbReference type="GeneID" id="19949901"/>
<evidence type="ECO:0000313" key="2">
    <source>
        <dbReference type="EMBL" id="EQC33190.1"/>
    </source>
</evidence>
<protein>
    <submittedName>
        <fullName evidence="2">Uncharacterized protein</fullName>
    </submittedName>
</protein>
<dbReference type="OMA" id="ATRMFAC"/>
<dbReference type="eggNOG" id="ENOG502S34B">
    <property type="taxonomic scope" value="Eukaryota"/>
</dbReference>